<dbReference type="InterPro" id="IPR041497">
    <property type="entry name" value="Thump-like"/>
</dbReference>
<dbReference type="Pfam" id="PF18096">
    <property type="entry name" value="Thump_like"/>
    <property type="match status" value="1"/>
</dbReference>
<name>A0A7I9VF45_9ACTN</name>
<sequence>MTFTFSLDDVAFLSSSDGAEALSRASAMTLTDSSLLKDLPELRTRYGPHEAALVETVRCRRRAVGKLAAPDSLLLSDTALQQATPTAVAAHRAADLAARHPGAVVHDVTCSIGAELMSLADADGVAGVIGSDLDEVRLAMASHNLTGRGGVQLMRADALSPASTADVVIADPGRRNARGRTFRLDDLDPPLLELLSVYAGRPLVVKCSPGLDYQMLRDRFGIDCRVQVTSLDGGVREACLWTEADDLPQRRATVLRTADGVVRAQELTSDDPDDVDDPGVDEWIVDPDGAVVRAGLVRHYGHRHGLRQLDPQIAYLTGPTVPAGERGFRVIEKVGVTEKTLRGALAAHDCGSLEILVRGLDVDPDRLRRRLKLKGSTPLALILTRIGRTGVGFLCEPAVRAPFSSS</sequence>
<dbReference type="Gene3D" id="3.40.50.150">
    <property type="entry name" value="Vaccinia Virus protein VP39"/>
    <property type="match status" value="1"/>
</dbReference>
<dbReference type="EMBL" id="BJOV01000005">
    <property type="protein sequence ID" value="GEE03640.1"/>
    <property type="molecule type" value="Genomic_DNA"/>
</dbReference>
<dbReference type="InterPro" id="IPR029063">
    <property type="entry name" value="SAM-dependent_MTases_sf"/>
</dbReference>
<dbReference type="Proteomes" id="UP000444960">
    <property type="component" value="Unassembled WGS sequence"/>
</dbReference>
<evidence type="ECO:0000259" key="1">
    <source>
        <dbReference type="Pfam" id="PF18096"/>
    </source>
</evidence>
<evidence type="ECO:0000313" key="3">
    <source>
        <dbReference type="Proteomes" id="UP000444960"/>
    </source>
</evidence>
<gene>
    <name evidence="2" type="ORF">nbrc107696_40860</name>
</gene>
<dbReference type="OrthoDB" id="9810570at2"/>
<reference evidence="3" key="1">
    <citation type="submission" date="2019-06" db="EMBL/GenBank/DDBJ databases">
        <title>Gordonia isolated from sludge of a wastewater treatment plant.</title>
        <authorList>
            <person name="Tamura T."/>
            <person name="Aoyama K."/>
            <person name="Kang Y."/>
            <person name="Saito S."/>
            <person name="Akiyama N."/>
            <person name="Yazawa K."/>
            <person name="Gonoi T."/>
            <person name="Mikami Y."/>
        </authorList>
    </citation>
    <scope>NUCLEOTIDE SEQUENCE [LARGE SCALE GENOMIC DNA]</scope>
    <source>
        <strain evidence="3">NBRC 107696</strain>
    </source>
</reference>
<dbReference type="RefSeq" id="WP_161897127.1">
    <property type="nucleotide sequence ID" value="NZ_BJOV01000005.1"/>
</dbReference>
<evidence type="ECO:0000313" key="2">
    <source>
        <dbReference type="EMBL" id="GEE03640.1"/>
    </source>
</evidence>
<dbReference type="SUPFAM" id="SSF53335">
    <property type="entry name" value="S-adenosyl-L-methionine-dependent methyltransferases"/>
    <property type="match status" value="1"/>
</dbReference>
<dbReference type="AlphaFoldDB" id="A0A7I9VF45"/>
<accession>A0A7I9VF45</accession>
<organism evidence="2 3">
    <name type="scientific">Gordonia spumicola</name>
    <dbReference type="NCBI Taxonomy" id="589161"/>
    <lineage>
        <taxon>Bacteria</taxon>
        <taxon>Bacillati</taxon>
        <taxon>Actinomycetota</taxon>
        <taxon>Actinomycetes</taxon>
        <taxon>Mycobacteriales</taxon>
        <taxon>Gordoniaceae</taxon>
        <taxon>Gordonia</taxon>
    </lineage>
</organism>
<feature type="domain" description="THUMP-like" evidence="1">
    <location>
        <begin position="326"/>
        <end position="397"/>
    </location>
</feature>
<proteinExistence type="predicted"/>
<protein>
    <recommendedName>
        <fullName evidence="1">THUMP-like domain-containing protein</fullName>
    </recommendedName>
</protein>
<keyword evidence="3" id="KW-1185">Reference proteome</keyword>
<comment type="caution">
    <text evidence="2">The sequence shown here is derived from an EMBL/GenBank/DDBJ whole genome shotgun (WGS) entry which is preliminary data.</text>
</comment>